<dbReference type="PANTHER" id="PTHR35716:SF1">
    <property type="entry name" value="OS05G0574700 PROTEIN"/>
    <property type="match status" value="1"/>
</dbReference>
<dbReference type="PANTHER" id="PTHR35716">
    <property type="entry name" value="OS05G0574700 PROTEIN-RELATED"/>
    <property type="match status" value="1"/>
</dbReference>
<dbReference type="Proteomes" id="UP001465755">
    <property type="component" value="Unassembled WGS sequence"/>
</dbReference>
<reference evidence="2 3" key="1">
    <citation type="journal article" date="2024" name="Nat. Commun.">
        <title>Phylogenomics reveals the evolutionary origins of lichenization in chlorophyte algae.</title>
        <authorList>
            <person name="Puginier C."/>
            <person name="Libourel C."/>
            <person name="Otte J."/>
            <person name="Skaloud P."/>
            <person name="Haon M."/>
            <person name="Grisel S."/>
            <person name="Petersen M."/>
            <person name="Berrin J.G."/>
            <person name="Delaux P.M."/>
            <person name="Dal Grande F."/>
            <person name="Keller J."/>
        </authorList>
    </citation>
    <scope>NUCLEOTIDE SEQUENCE [LARGE SCALE GENOMIC DNA]</scope>
    <source>
        <strain evidence="2 3">SAG 2036</strain>
    </source>
</reference>
<evidence type="ECO:0000256" key="1">
    <source>
        <dbReference type="SAM" id="MobiDB-lite"/>
    </source>
</evidence>
<proteinExistence type="predicted"/>
<comment type="caution">
    <text evidence="2">The sequence shown here is derived from an EMBL/GenBank/DDBJ whole genome shotgun (WGS) entry which is preliminary data.</text>
</comment>
<protein>
    <submittedName>
        <fullName evidence="2">Uncharacterized protein</fullName>
    </submittedName>
</protein>
<accession>A0AAW1PVU4</accession>
<evidence type="ECO:0000313" key="2">
    <source>
        <dbReference type="EMBL" id="KAK9812288.1"/>
    </source>
</evidence>
<feature type="region of interest" description="Disordered" evidence="1">
    <location>
        <begin position="33"/>
        <end position="56"/>
    </location>
</feature>
<dbReference type="AlphaFoldDB" id="A0AAW1PVU4"/>
<name>A0AAW1PVU4_9CHLO</name>
<dbReference type="EMBL" id="JALJOQ010000008">
    <property type="protein sequence ID" value="KAK9812288.1"/>
    <property type="molecule type" value="Genomic_DNA"/>
</dbReference>
<evidence type="ECO:0000313" key="3">
    <source>
        <dbReference type="Proteomes" id="UP001465755"/>
    </source>
</evidence>
<gene>
    <name evidence="2" type="ORF">WJX73_010026</name>
</gene>
<organism evidence="2 3">
    <name type="scientific">Symbiochloris irregularis</name>
    <dbReference type="NCBI Taxonomy" id="706552"/>
    <lineage>
        <taxon>Eukaryota</taxon>
        <taxon>Viridiplantae</taxon>
        <taxon>Chlorophyta</taxon>
        <taxon>core chlorophytes</taxon>
        <taxon>Trebouxiophyceae</taxon>
        <taxon>Trebouxiales</taxon>
        <taxon>Trebouxiaceae</taxon>
        <taxon>Symbiochloris</taxon>
    </lineage>
</organism>
<sequence>MLQACNDRLSGLRGQELATQAIKVCSHLPSVNTRSAARQRGTRSGATPGPSGCSPSSWLRKDWTCRAAPTWNPQNVPDPEVMPSPGISAEEAVKVQLDALKNCHTPWTNHGIQTMYEYGLDIGGMERSRYFGMSKDLYHFDHFLGQFQNSFPDLFDMASYSIKGVEEAGEETHVTVEGQTTQGKTFALLFKMAERDFGKKKGSIMTKSLLKK</sequence>
<keyword evidence="3" id="KW-1185">Reference proteome</keyword>